<dbReference type="Proteomes" id="UP000654370">
    <property type="component" value="Unassembled WGS sequence"/>
</dbReference>
<dbReference type="OrthoDB" id="2538017at2759"/>
<dbReference type="GO" id="GO:0005643">
    <property type="term" value="C:nuclear pore"/>
    <property type="evidence" value="ECO:0007669"/>
    <property type="project" value="UniProtKB-SubCell"/>
</dbReference>
<evidence type="ECO:0000256" key="8">
    <source>
        <dbReference type="SAM" id="MobiDB-lite"/>
    </source>
</evidence>
<dbReference type="PANTHER" id="PTHR13437:SF2">
    <property type="entry name" value="NUCLEOPORIN P58_P45"/>
    <property type="match status" value="1"/>
</dbReference>
<gene>
    <name evidence="9" type="ORF">INT43_005731</name>
</gene>
<feature type="compositionally biased region" description="Low complexity" evidence="8">
    <location>
        <begin position="273"/>
        <end position="289"/>
    </location>
</feature>
<feature type="compositionally biased region" description="Low complexity" evidence="8">
    <location>
        <begin position="417"/>
        <end position="443"/>
    </location>
</feature>
<evidence type="ECO:0000313" key="10">
    <source>
        <dbReference type="Proteomes" id="UP000654370"/>
    </source>
</evidence>
<feature type="region of interest" description="Disordered" evidence="8">
    <location>
        <begin position="1"/>
        <end position="23"/>
    </location>
</feature>
<evidence type="ECO:0000256" key="4">
    <source>
        <dbReference type="ARBA" id="ARBA00022927"/>
    </source>
</evidence>
<dbReference type="Gene3D" id="6.10.140.1350">
    <property type="match status" value="1"/>
</dbReference>
<protein>
    <submittedName>
        <fullName evidence="9">Uncharacterized protein</fullName>
    </submittedName>
</protein>
<dbReference type="InterPro" id="IPR024882">
    <property type="entry name" value="NUP58/p45/49"/>
</dbReference>
<dbReference type="GO" id="GO:0015031">
    <property type="term" value="P:protein transport"/>
    <property type="evidence" value="ECO:0007669"/>
    <property type="project" value="UniProtKB-KW"/>
</dbReference>
<feature type="compositionally biased region" description="Polar residues" evidence="8">
    <location>
        <begin position="400"/>
        <end position="409"/>
    </location>
</feature>
<feature type="compositionally biased region" description="Low complexity" evidence="8">
    <location>
        <begin position="371"/>
        <end position="399"/>
    </location>
</feature>
<feature type="compositionally biased region" description="Polar residues" evidence="8">
    <location>
        <begin position="110"/>
        <end position="149"/>
    </location>
</feature>
<dbReference type="Pfam" id="PF15967">
    <property type="entry name" value="Nucleoporin_FG2"/>
    <property type="match status" value="1"/>
</dbReference>
<feature type="compositionally biased region" description="Polar residues" evidence="8">
    <location>
        <begin position="159"/>
        <end position="193"/>
    </location>
</feature>
<keyword evidence="10" id="KW-1185">Reference proteome</keyword>
<evidence type="ECO:0000256" key="3">
    <source>
        <dbReference type="ARBA" id="ARBA00022816"/>
    </source>
</evidence>
<organism evidence="9 10">
    <name type="scientific">Mortierella isabellina</name>
    <name type="common">Filamentous fungus</name>
    <name type="synonym">Umbelopsis isabellina</name>
    <dbReference type="NCBI Taxonomy" id="91625"/>
    <lineage>
        <taxon>Eukaryota</taxon>
        <taxon>Fungi</taxon>
        <taxon>Fungi incertae sedis</taxon>
        <taxon>Mucoromycota</taxon>
        <taxon>Mucoromycotina</taxon>
        <taxon>Umbelopsidomycetes</taxon>
        <taxon>Umbelopsidales</taxon>
        <taxon>Umbelopsidaceae</taxon>
        <taxon>Umbelopsis</taxon>
    </lineage>
</organism>
<keyword evidence="6" id="KW-0906">Nuclear pore complex</keyword>
<reference evidence="9" key="1">
    <citation type="submission" date="2020-12" db="EMBL/GenBank/DDBJ databases">
        <title>Metabolic potential, ecology and presence of endohyphal bacteria is reflected in genomic diversity of Mucoromycotina.</title>
        <authorList>
            <person name="Muszewska A."/>
            <person name="Okrasinska A."/>
            <person name="Steczkiewicz K."/>
            <person name="Drgas O."/>
            <person name="Orlowska M."/>
            <person name="Perlinska-Lenart U."/>
            <person name="Aleksandrzak-Piekarczyk T."/>
            <person name="Szatraj K."/>
            <person name="Zielenkiewicz U."/>
            <person name="Pilsyk S."/>
            <person name="Malc E."/>
            <person name="Mieczkowski P."/>
            <person name="Kruszewska J.S."/>
            <person name="Biernat P."/>
            <person name="Pawlowska J."/>
        </authorList>
    </citation>
    <scope>NUCLEOTIDE SEQUENCE</scope>
    <source>
        <strain evidence="9">WA0000067209</strain>
    </source>
</reference>
<dbReference type="GO" id="GO:0008139">
    <property type="term" value="F:nuclear localization sequence binding"/>
    <property type="evidence" value="ECO:0007669"/>
    <property type="project" value="InterPro"/>
</dbReference>
<proteinExistence type="predicted"/>
<feature type="compositionally biased region" description="Low complexity" evidence="8">
    <location>
        <begin position="314"/>
        <end position="339"/>
    </location>
</feature>
<comment type="caution">
    <text evidence="9">The sequence shown here is derived from an EMBL/GenBank/DDBJ whole genome shotgun (WGS) entry which is preliminary data.</text>
</comment>
<evidence type="ECO:0000313" key="9">
    <source>
        <dbReference type="EMBL" id="KAG2176491.1"/>
    </source>
</evidence>
<feature type="region of interest" description="Disordered" evidence="8">
    <location>
        <begin position="37"/>
        <end position="223"/>
    </location>
</feature>
<feature type="region of interest" description="Disordered" evidence="8">
    <location>
        <begin position="268"/>
        <end position="470"/>
    </location>
</feature>
<accession>A0A8H7PNQ1</accession>
<comment type="subcellular location">
    <subcellularLocation>
        <location evidence="1">Nucleus</location>
        <location evidence="1">Nuclear pore complex</location>
    </subcellularLocation>
</comment>
<sequence>MSGRKPVFRFGAGGSAKNTKDPQVNFVFQLPGGGASTPGGFNFAPPTTPTAATPSFNFGAGASNPPTTPGFGNAGPAFGAPAPTTPTANANPPSFSFGQAAKPPPMNFGAANTSQPSAFGSAQPGSFGSQPSTPTAGFGQAPSTPTSAFNFGAGAIATPTASSPFGQSQNMSMNTQTPAASASPFATNTSQPASAFGMSSSNSMQSSPLRRAVSDVSGLNQNSQSSLLNKSGFGAGSPFGGLASSGTTAATSAVSMATSTAPTPSFSFGGANSTSAAPTSTATSAAPATGFSFGPSTTPASTPKSEAPKPAGGFSFAAPTTPTTSSSAASTSFFSFSKSAESEKKPAPSAFANNTSSEPTKEAPKFSFGKSEPATTSTTSAASQPSTPATSTPFSFGTSKPTTTPSILTSKPADGGSAAPAFSLTTSASTSTSTTTSAAPASTGLPKFSFGAASDKKTDASTTSSTATTSAPAIAPVAPAVPAQPSEFSFDKILEQMKVVSISMPQEIQFSLANAGMPGRTMGQNALIMQSTNFPIDKIEPNTRHSELPDEARNQLDELEKYMKSEMQVCGFLKKNKMISKAEQIEKVKTDTESMIKQMEGLHSRLKGHAEVIEQLWNGVDYQHRNAVQASEIVDNYKNREHQSRWAFGYGVHNNYFALLARNFEIRLDRYRQSITEIEATITSMSKHKAISPKDVTDTIRMQHDSLLRATGRLVEVHEDLDSHKRRYRQYCELFYGQYTNPLPEKADNQILDFKEHLKPLPSTS</sequence>
<keyword evidence="4" id="KW-0653">Protein transport</keyword>
<evidence type="ECO:0000256" key="5">
    <source>
        <dbReference type="ARBA" id="ARBA00023010"/>
    </source>
</evidence>
<dbReference type="GO" id="GO:0017056">
    <property type="term" value="F:structural constituent of nuclear pore"/>
    <property type="evidence" value="ECO:0007669"/>
    <property type="project" value="InterPro"/>
</dbReference>
<feature type="compositionally biased region" description="Low complexity" evidence="8">
    <location>
        <begin position="460"/>
        <end position="470"/>
    </location>
</feature>
<keyword evidence="3" id="KW-0509">mRNA transport</keyword>
<feature type="compositionally biased region" description="Low complexity" evidence="8">
    <location>
        <begin position="69"/>
        <end position="93"/>
    </location>
</feature>
<evidence type="ECO:0000256" key="1">
    <source>
        <dbReference type="ARBA" id="ARBA00004567"/>
    </source>
</evidence>
<name>A0A8H7PNQ1_MORIS</name>
<keyword evidence="5" id="KW-0811">Translocation</keyword>
<dbReference type="GO" id="GO:0051028">
    <property type="term" value="P:mRNA transport"/>
    <property type="evidence" value="ECO:0007669"/>
    <property type="project" value="UniProtKB-KW"/>
</dbReference>
<dbReference type="PANTHER" id="PTHR13437">
    <property type="entry name" value="NUCLEOPORIN P58/P45 NUCLEOPORIN-LIKE PROTEIN 1"/>
    <property type="match status" value="1"/>
</dbReference>
<evidence type="ECO:0000256" key="2">
    <source>
        <dbReference type="ARBA" id="ARBA00022448"/>
    </source>
</evidence>
<evidence type="ECO:0000256" key="6">
    <source>
        <dbReference type="ARBA" id="ARBA00023132"/>
    </source>
</evidence>
<keyword evidence="2" id="KW-0813">Transport</keyword>
<feature type="compositionally biased region" description="Polar residues" evidence="8">
    <location>
        <begin position="294"/>
        <end position="304"/>
    </location>
</feature>
<dbReference type="AlphaFoldDB" id="A0A8H7PNQ1"/>
<evidence type="ECO:0000256" key="7">
    <source>
        <dbReference type="ARBA" id="ARBA00023242"/>
    </source>
</evidence>
<keyword evidence="7" id="KW-0539">Nucleus</keyword>
<feature type="compositionally biased region" description="Low complexity" evidence="8">
    <location>
        <begin position="198"/>
        <end position="207"/>
    </location>
</feature>
<dbReference type="EMBL" id="JAEPQZ010000010">
    <property type="protein sequence ID" value="KAG2176491.1"/>
    <property type="molecule type" value="Genomic_DNA"/>
</dbReference>